<dbReference type="AlphaFoldDB" id="A0A125MNB4"/>
<evidence type="ECO:0000313" key="2">
    <source>
        <dbReference type="EMBL" id="KWS06037.1"/>
    </source>
</evidence>
<dbReference type="Proteomes" id="UP000023435">
    <property type="component" value="Unassembled WGS sequence"/>
</dbReference>
<evidence type="ECO:0000256" key="1">
    <source>
        <dbReference type="SAM" id="SignalP"/>
    </source>
</evidence>
<keyword evidence="3" id="KW-1185">Reference proteome</keyword>
<feature type="signal peptide" evidence="1">
    <location>
        <begin position="1"/>
        <end position="24"/>
    </location>
</feature>
<comment type="caution">
    <text evidence="2">The sequence shown here is derived from an EMBL/GenBank/DDBJ whole genome shotgun (WGS) entry which is preliminary data.</text>
</comment>
<sequence>MIARPVSAALLALSLLVSSSVASAADKVSQVPVHFAKGQSATTLNGSFKGYDTVEYLLTAKAGQVLSVKVSGSSNANFNVFPPADYVLPDPQQLALPLEGDDTRSARLPADGVYRIQMYQPRASARRGAVVKYSLKIEVR</sequence>
<name>A0A125MNB4_9GAMM</name>
<proteinExistence type="predicted"/>
<dbReference type="RefSeq" id="WP_201025497.1">
    <property type="nucleotide sequence ID" value="NZ_JAJA02000001.1"/>
</dbReference>
<reference evidence="2 3" key="1">
    <citation type="journal article" date="2014" name="Genome Announc.">
        <title>Draft Genome Sequence of Lysobacter capsici AZ78, a Bacterium Antagonistic to Plant-Pathogenic Oomycetes.</title>
        <authorList>
            <person name="Puopolo G."/>
            <person name="Sonego P."/>
            <person name="Engelen K."/>
            <person name="Pertot I."/>
        </authorList>
    </citation>
    <scope>NUCLEOTIDE SEQUENCE [LARGE SCALE GENOMIC DNA]</scope>
    <source>
        <strain evidence="2 3">AZ78</strain>
    </source>
</reference>
<dbReference type="EMBL" id="JAJA02000001">
    <property type="protein sequence ID" value="KWS06037.1"/>
    <property type="molecule type" value="Genomic_DNA"/>
</dbReference>
<dbReference type="Gene3D" id="2.60.120.380">
    <property type="match status" value="1"/>
</dbReference>
<accession>A0A125MNB4</accession>
<gene>
    <name evidence="2" type="ORF">AZ78_3591</name>
</gene>
<organism evidence="2 3">
    <name type="scientific">Lysobacter capsici AZ78</name>
    <dbReference type="NCBI Taxonomy" id="1444315"/>
    <lineage>
        <taxon>Bacteria</taxon>
        <taxon>Pseudomonadati</taxon>
        <taxon>Pseudomonadota</taxon>
        <taxon>Gammaproteobacteria</taxon>
        <taxon>Lysobacterales</taxon>
        <taxon>Lysobacteraceae</taxon>
        <taxon>Lysobacter</taxon>
    </lineage>
</organism>
<protein>
    <submittedName>
        <fullName evidence="2">Hypothetical Gifsy-1 prophage protein</fullName>
    </submittedName>
</protein>
<keyword evidence="1" id="KW-0732">Signal</keyword>
<evidence type="ECO:0000313" key="3">
    <source>
        <dbReference type="Proteomes" id="UP000023435"/>
    </source>
</evidence>
<feature type="chain" id="PRO_5007178089" evidence="1">
    <location>
        <begin position="25"/>
        <end position="140"/>
    </location>
</feature>